<proteinExistence type="predicted"/>
<dbReference type="AlphaFoldDB" id="A0AAV5JE07"/>
<keyword evidence="3" id="KW-1185">Reference proteome</keyword>
<name>A0AAV5JE07_9ROSI</name>
<accession>A0AAV5JE07</accession>
<gene>
    <name evidence="2" type="ORF">SLEP1_g21100</name>
</gene>
<sequence>MKIWKLIVKMSLILLKTLVLPMEVHSVVMWALDVVVEVDVEADAEVEVEVEVGLEAGTTK</sequence>
<evidence type="ECO:0000256" key="1">
    <source>
        <dbReference type="SAM" id="SignalP"/>
    </source>
</evidence>
<comment type="caution">
    <text evidence="2">The sequence shown here is derived from an EMBL/GenBank/DDBJ whole genome shotgun (WGS) entry which is preliminary data.</text>
</comment>
<dbReference type="Proteomes" id="UP001054252">
    <property type="component" value="Unassembled WGS sequence"/>
</dbReference>
<organism evidence="2 3">
    <name type="scientific">Rubroshorea leprosula</name>
    <dbReference type="NCBI Taxonomy" id="152421"/>
    <lineage>
        <taxon>Eukaryota</taxon>
        <taxon>Viridiplantae</taxon>
        <taxon>Streptophyta</taxon>
        <taxon>Embryophyta</taxon>
        <taxon>Tracheophyta</taxon>
        <taxon>Spermatophyta</taxon>
        <taxon>Magnoliopsida</taxon>
        <taxon>eudicotyledons</taxon>
        <taxon>Gunneridae</taxon>
        <taxon>Pentapetalae</taxon>
        <taxon>rosids</taxon>
        <taxon>malvids</taxon>
        <taxon>Malvales</taxon>
        <taxon>Dipterocarpaceae</taxon>
        <taxon>Rubroshorea</taxon>
    </lineage>
</organism>
<feature type="signal peptide" evidence="1">
    <location>
        <begin position="1"/>
        <end position="26"/>
    </location>
</feature>
<keyword evidence="1" id="KW-0732">Signal</keyword>
<feature type="chain" id="PRO_5043506861" evidence="1">
    <location>
        <begin position="27"/>
        <end position="60"/>
    </location>
</feature>
<evidence type="ECO:0000313" key="3">
    <source>
        <dbReference type="Proteomes" id="UP001054252"/>
    </source>
</evidence>
<reference evidence="2 3" key="1">
    <citation type="journal article" date="2021" name="Commun. Biol.">
        <title>The genome of Shorea leprosula (Dipterocarpaceae) highlights the ecological relevance of drought in aseasonal tropical rainforests.</title>
        <authorList>
            <person name="Ng K.K.S."/>
            <person name="Kobayashi M.J."/>
            <person name="Fawcett J.A."/>
            <person name="Hatakeyama M."/>
            <person name="Paape T."/>
            <person name="Ng C.H."/>
            <person name="Ang C.C."/>
            <person name="Tnah L.H."/>
            <person name="Lee C.T."/>
            <person name="Nishiyama T."/>
            <person name="Sese J."/>
            <person name="O'Brien M.J."/>
            <person name="Copetti D."/>
            <person name="Mohd Noor M.I."/>
            <person name="Ong R.C."/>
            <person name="Putra M."/>
            <person name="Sireger I.Z."/>
            <person name="Indrioko S."/>
            <person name="Kosugi Y."/>
            <person name="Izuno A."/>
            <person name="Isagi Y."/>
            <person name="Lee S.L."/>
            <person name="Shimizu K.K."/>
        </authorList>
    </citation>
    <scope>NUCLEOTIDE SEQUENCE [LARGE SCALE GENOMIC DNA]</scope>
    <source>
        <strain evidence="2">214</strain>
    </source>
</reference>
<dbReference type="EMBL" id="BPVZ01000031">
    <property type="protein sequence ID" value="GKV09629.1"/>
    <property type="molecule type" value="Genomic_DNA"/>
</dbReference>
<evidence type="ECO:0000313" key="2">
    <source>
        <dbReference type="EMBL" id="GKV09629.1"/>
    </source>
</evidence>
<protein>
    <submittedName>
        <fullName evidence="2">Uncharacterized protein</fullName>
    </submittedName>
</protein>